<keyword evidence="3" id="KW-1185">Reference proteome</keyword>
<dbReference type="SUPFAM" id="SSF55729">
    <property type="entry name" value="Acyl-CoA N-acyltransferases (Nat)"/>
    <property type="match status" value="1"/>
</dbReference>
<evidence type="ECO:0000259" key="1">
    <source>
        <dbReference type="PROSITE" id="PS51186"/>
    </source>
</evidence>
<reference evidence="2 3" key="1">
    <citation type="submission" date="2020-07" db="EMBL/GenBank/DDBJ databases">
        <title>The yeast mating-type switching endonuclease HO is a domesticated member of an unorthodox homing genetic element family.</title>
        <authorList>
            <person name="Coughlan A.Y."/>
            <person name="Lombardi L."/>
            <person name="Braun-Galleani S."/>
            <person name="Martos A.R."/>
            <person name="Galeote V."/>
            <person name="Bigey F."/>
            <person name="Dequin S."/>
            <person name="Byrne K.P."/>
            <person name="Wolfe K.H."/>
        </authorList>
    </citation>
    <scope>NUCLEOTIDE SEQUENCE [LARGE SCALE GENOMIC DNA]</scope>
    <source>
        <strain evidence="2 3">NRRL Y-6702</strain>
    </source>
</reference>
<evidence type="ECO:0000313" key="3">
    <source>
        <dbReference type="Proteomes" id="UP000509704"/>
    </source>
</evidence>
<dbReference type="GeneID" id="59234052"/>
<feature type="domain" description="N-acetyltransferase" evidence="1">
    <location>
        <begin position="31"/>
        <end position="192"/>
    </location>
</feature>
<dbReference type="InterPro" id="IPR000182">
    <property type="entry name" value="GNAT_dom"/>
</dbReference>
<dbReference type="PANTHER" id="PTHR43441:SF2">
    <property type="entry name" value="FAMILY ACETYLTRANSFERASE, PUTATIVE (AFU_ORTHOLOGUE AFUA_7G00850)-RELATED"/>
    <property type="match status" value="1"/>
</dbReference>
<dbReference type="EMBL" id="CP058604">
    <property type="protein sequence ID" value="QLG70416.1"/>
    <property type="molecule type" value="Genomic_DNA"/>
</dbReference>
<proteinExistence type="predicted"/>
<dbReference type="InterPro" id="IPR051908">
    <property type="entry name" value="Ribosomal_N-acetyltransferase"/>
</dbReference>
<dbReference type="FunFam" id="3.40.630.30:FF:000047">
    <property type="entry name" value="Acetyltransferase, GNAT family"/>
    <property type="match status" value="1"/>
</dbReference>
<dbReference type="GO" id="GO:0008999">
    <property type="term" value="F:protein-N-terminal-alanine acetyltransferase activity"/>
    <property type="evidence" value="ECO:0007669"/>
    <property type="project" value="TreeGrafter"/>
</dbReference>
<dbReference type="GO" id="GO:1990189">
    <property type="term" value="F:protein N-terminal-serine acetyltransferase activity"/>
    <property type="evidence" value="ECO:0007669"/>
    <property type="project" value="TreeGrafter"/>
</dbReference>
<dbReference type="Pfam" id="PF13302">
    <property type="entry name" value="Acetyltransf_3"/>
    <property type="match status" value="1"/>
</dbReference>
<name>A0A7H9AVQ0_ZYGMR</name>
<dbReference type="InterPro" id="IPR016181">
    <property type="entry name" value="Acyl_CoA_acyltransferase"/>
</dbReference>
<dbReference type="PANTHER" id="PTHR43441">
    <property type="entry name" value="RIBOSOMAL-PROTEIN-SERINE ACETYLTRANSFERASE"/>
    <property type="match status" value="1"/>
</dbReference>
<dbReference type="Proteomes" id="UP000509704">
    <property type="component" value="Chromosome 1"/>
</dbReference>
<sequence>MRRRNEYDQEVGFPVANWKGRRFPEKVTIAGDYCVLEPLDCARHAEQLFEAFGREDAGSMWTYLPVGPFRDAEEFQKHVRSLAESTQAVHFAIVNRRTGRAMGSFCLTRIDAENGVAEVGLVVFSPGMQKTVMSTEAHYLLLRHAFESLQYRRLEWKCDVCNEPSKRAALRLGFQHEGMFRQTAVWKGVNRNHHWFSIIDAEWETCSEAFRQWLCDANFENGKQKRALVDIRNGC</sequence>
<dbReference type="Gene3D" id="3.40.630.30">
    <property type="match status" value="1"/>
</dbReference>
<dbReference type="AlphaFoldDB" id="A0A7H9AVQ0"/>
<evidence type="ECO:0000313" key="2">
    <source>
        <dbReference type="EMBL" id="QLG70416.1"/>
    </source>
</evidence>
<dbReference type="OrthoDB" id="41238at2759"/>
<dbReference type="RefSeq" id="XP_037142144.1">
    <property type="nucleotide sequence ID" value="XM_037286249.1"/>
</dbReference>
<protein>
    <recommendedName>
        <fullName evidence="1">N-acetyltransferase domain-containing protein</fullName>
    </recommendedName>
</protein>
<accession>A0A7H9AVQ0</accession>
<organism evidence="2 3">
    <name type="scientific">Zygotorulaspora mrakii</name>
    <name type="common">Zygosaccharomyces mrakii</name>
    <dbReference type="NCBI Taxonomy" id="42260"/>
    <lineage>
        <taxon>Eukaryota</taxon>
        <taxon>Fungi</taxon>
        <taxon>Dikarya</taxon>
        <taxon>Ascomycota</taxon>
        <taxon>Saccharomycotina</taxon>
        <taxon>Saccharomycetes</taxon>
        <taxon>Saccharomycetales</taxon>
        <taxon>Saccharomycetaceae</taxon>
        <taxon>Zygotorulaspora</taxon>
    </lineage>
</organism>
<dbReference type="PROSITE" id="PS51186">
    <property type="entry name" value="GNAT"/>
    <property type="match status" value="1"/>
</dbReference>
<gene>
    <name evidence="2" type="ORF">HG535_0A03550</name>
</gene>
<dbReference type="KEGG" id="zmk:HG535_0A03550"/>